<sequence length="498" mass="54417">MPYLLVTLCCLFACLGSFLFGYDSGVISSVIDQDSFRYRFHNPSAAATGGIVASYNGGAILGSVFVSYLSDPWGRRPVLFTGGLLASLGAALQAGAVNVAMLIAGRLIAGLAIGLMSAIIPVYCSELSPPRIRGFLGSLQQWMIGLGVVVAQWVGYGCSLRTGDFSWSFPLAFQAVPAVILSCGVWFLPESPRWLIEKGNPDAGWAVLNRLHLPRGQLNALPVESEFERISAGIAEARHSANHSWRQLLFAQPNWRKRVLLACGMQVFTQCSGTNVLQNYNPGLYRSLGLSQSTSLILQGIWGALAQFWNTVFILFIDRVDRRKLLIPSLLGMGATMCVEAILGQVYNNFESVASPNHSAVRAAIAVFFVFSFFYTSLGLISWIYQSEIFPTAIRARGSSVATATNWSLNLVFAQCSPIAQSRIQFKYFYCFAAFNWVAAGLVWTFYPETAGKSLEEIDRLFTAETSMPAYDADKPHVSLPNSKAKDSLVVFSTQDTT</sequence>
<dbReference type="VEuPathDB" id="FungiDB:ASPNIDRAFT2_1214887"/>
<dbReference type="InterPro" id="IPR003663">
    <property type="entry name" value="Sugar/inositol_transpt"/>
</dbReference>
<comment type="similarity">
    <text evidence="2 7">Belongs to the major facilitator superfamily. Sugar transporter (TC 2.A.1.1) family.</text>
</comment>
<dbReference type="PANTHER" id="PTHR48022:SF9">
    <property type="entry name" value="MAJOR FACILITATOR SUPERFAMILY (MFS) PROFILE DOMAIN-CONTAINING PROTEIN"/>
    <property type="match status" value="1"/>
</dbReference>
<organism evidence="11 12">
    <name type="scientific">Aspergillus niger</name>
    <dbReference type="NCBI Taxonomy" id="5061"/>
    <lineage>
        <taxon>Eukaryota</taxon>
        <taxon>Fungi</taxon>
        <taxon>Dikarya</taxon>
        <taxon>Ascomycota</taxon>
        <taxon>Pezizomycotina</taxon>
        <taxon>Eurotiomycetes</taxon>
        <taxon>Eurotiomycetidae</taxon>
        <taxon>Eurotiales</taxon>
        <taxon>Aspergillaceae</taxon>
        <taxon>Aspergillus</taxon>
        <taxon>Aspergillus subgen. Circumdati</taxon>
    </lineage>
</organism>
<evidence type="ECO:0000256" key="3">
    <source>
        <dbReference type="ARBA" id="ARBA00022448"/>
    </source>
</evidence>
<evidence type="ECO:0000256" key="6">
    <source>
        <dbReference type="ARBA" id="ARBA00023136"/>
    </source>
</evidence>
<protein>
    <recommendedName>
        <fullName evidence="10">Major facilitator superfamily (MFS) profile domain-containing protein</fullName>
    </recommendedName>
</protein>
<dbReference type="InterPro" id="IPR050360">
    <property type="entry name" value="MFS_Sugar_Transporters"/>
</dbReference>
<dbReference type="PROSITE" id="PS50850">
    <property type="entry name" value="MFS"/>
    <property type="match status" value="1"/>
</dbReference>
<dbReference type="GO" id="GO:0016020">
    <property type="term" value="C:membrane"/>
    <property type="evidence" value="ECO:0007669"/>
    <property type="project" value="UniProtKB-SubCell"/>
</dbReference>
<feature type="transmembrane region" description="Helical" evidence="8">
    <location>
        <begin position="428"/>
        <end position="447"/>
    </location>
</feature>
<reference evidence="11" key="2">
    <citation type="submission" date="2019-02" db="EMBL/GenBank/DDBJ databases">
        <title>FDA dAtabase for Regulatory Grade micrObial Sequences (FDA-ARGOS): Supporting development and validation of Infectious Disease Dx tests.</title>
        <authorList>
            <person name="Kerrigan L."/>
            <person name="Tallon L.J."/>
            <person name="Sadzewicz L."/>
            <person name="Sengamalay N."/>
            <person name="Ott S."/>
            <person name="Godinez A."/>
            <person name="Nagaraj S."/>
            <person name="Vavikolanu K."/>
            <person name="Vyas G."/>
            <person name="Nadendla S."/>
            <person name="Aluvathingal J."/>
            <person name="Sichtig H."/>
        </authorList>
    </citation>
    <scope>NUCLEOTIDE SEQUENCE</scope>
    <source>
        <strain evidence="11">FDAARGOS_311</strain>
    </source>
</reference>
<dbReference type="PROSITE" id="PS00216">
    <property type="entry name" value="SUGAR_TRANSPORT_1"/>
    <property type="match status" value="1"/>
</dbReference>
<dbReference type="eggNOG" id="KOG0254">
    <property type="taxonomic scope" value="Eukaryota"/>
</dbReference>
<feature type="transmembrane region" description="Helical" evidence="8">
    <location>
        <begin position="167"/>
        <end position="188"/>
    </location>
</feature>
<dbReference type="FunFam" id="1.20.1250.20:FF:000090">
    <property type="entry name" value="MFS sugar transporter, putative"/>
    <property type="match status" value="1"/>
</dbReference>
<reference evidence="13" key="4">
    <citation type="submission" date="2025-04" db="UniProtKB">
        <authorList>
            <consortium name="RefSeq"/>
        </authorList>
    </citation>
    <scope>IDENTIFICATION</scope>
</reference>
<feature type="signal peptide" evidence="9">
    <location>
        <begin position="1"/>
        <end position="16"/>
    </location>
</feature>
<dbReference type="OrthoDB" id="6133115at2759"/>
<proteinExistence type="inferred from homology"/>
<keyword evidence="5 8" id="KW-1133">Transmembrane helix</keyword>
<dbReference type="PANTHER" id="PTHR48022">
    <property type="entry name" value="PLASTIDIC GLUCOSE TRANSPORTER 4"/>
    <property type="match status" value="1"/>
</dbReference>
<feature type="transmembrane region" description="Helical" evidence="8">
    <location>
        <begin position="45"/>
        <end position="66"/>
    </location>
</feature>
<reference evidence="12" key="1">
    <citation type="submission" date="2018-10" db="EMBL/GenBank/DDBJ databases">
        <title>FDA dAtabase for Regulatory Grade micrObial Sequences (FDA-ARGOS): Supporting development and validation of Infectious Disease Dx tests.</title>
        <authorList>
            <person name="Kerrigan L."/>
            <person name="Tallon L."/>
            <person name="Sadzewicz L."/>
            <person name="Sengamalay N."/>
            <person name="Ott S."/>
            <person name="Godinez A."/>
            <person name="Nagaraj S."/>
            <person name="Vavikolanu K."/>
            <person name="Nadendla S."/>
            <person name="George J."/>
            <person name="Sichtig H."/>
        </authorList>
    </citation>
    <scope>NUCLEOTIDE SEQUENCE [LARGE SCALE GENOMIC DNA]</scope>
    <source>
        <strain evidence="12">FDAARGOS_311</strain>
    </source>
</reference>
<dbReference type="InterPro" id="IPR005828">
    <property type="entry name" value="MFS_sugar_transport-like"/>
</dbReference>
<gene>
    <name evidence="13" type="ORF">An02g07850</name>
    <name evidence="11" type="ORF">CAN33_006770</name>
</gene>
<dbReference type="Proteomes" id="UP000197666">
    <property type="component" value="Unassembled WGS sequence"/>
</dbReference>
<keyword evidence="6 8" id="KW-0472">Membrane</keyword>
<evidence type="ECO:0000256" key="9">
    <source>
        <dbReference type="SAM" id="SignalP"/>
    </source>
</evidence>
<name>A0A254TX42_ASPNG</name>
<dbReference type="GO" id="GO:0005351">
    <property type="term" value="F:carbohydrate:proton symporter activity"/>
    <property type="evidence" value="ECO:0007669"/>
    <property type="project" value="TreeGrafter"/>
</dbReference>
<evidence type="ECO:0000313" key="12">
    <source>
        <dbReference type="Proteomes" id="UP000197666"/>
    </source>
</evidence>
<dbReference type="AlphaFoldDB" id="A0A254TX42"/>
<dbReference type="Pfam" id="PF00083">
    <property type="entry name" value="Sugar_tr"/>
    <property type="match status" value="1"/>
</dbReference>
<dbReference type="InterPro" id="IPR036259">
    <property type="entry name" value="MFS_trans_sf"/>
</dbReference>
<dbReference type="Gene3D" id="1.20.1250.20">
    <property type="entry name" value="MFS general substrate transporter like domains"/>
    <property type="match status" value="1"/>
</dbReference>
<evidence type="ECO:0000313" key="11">
    <source>
        <dbReference type="EMBL" id="TPR08955.1"/>
    </source>
</evidence>
<dbReference type="SUPFAM" id="SSF103473">
    <property type="entry name" value="MFS general substrate transporter"/>
    <property type="match status" value="1"/>
</dbReference>
<evidence type="ECO:0000256" key="4">
    <source>
        <dbReference type="ARBA" id="ARBA00022692"/>
    </source>
</evidence>
<dbReference type="InterPro" id="IPR005829">
    <property type="entry name" value="Sugar_transporter_CS"/>
</dbReference>
<evidence type="ECO:0000256" key="2">
    <source>
        <dbReference type="ARBA" id="ARBA00010992"/>
    </source>
</evidence>
<dbReference type="PROSITE" id="PS00217">
    <property type="entry name" value="SUGAR_TRANSPORT_2"/>
    <property type="match status" value="1"/>
</dbReference>
<feature type="transmembrane region" description="Helical" evidence="8">
    <location>
        <begin position="78"/>
        <end position="97"/>
    </location>
</feature>
<feature type="domain" description="Major facilitator superfamily (MFS) profile" evidence="10">
    <location>
        <begin position="9"/>
        <end position="451"/>
    </location>
</feature>
<dbReference type="InterPro" id="IPR020846">
    <property type="entry name" value="MFS_dom"/>
</dbReference>
<keyword evidence="4 8" id="KW-0812">Transmembrane</keyword>
<keyword evidence="9" id="KW-0732">Signal</keyword>
<accession>A0A254TX42</accession>
<dbReference type="EMBL" id="NKJJ02000003">
    <property type="protein sequence ID" value="TPR08955.1"/>
    <property type="molecule type" value="Genomic_DNA"/>
</dbReference>
<dbReference type="PRINTS" id="PR00171">
    <property type="entry name" value="SUGRTRNSPORT"/>
</dbReference>
<feature type="transmembrane region" description="Helical" evidence="8">
    <location>
        <begin position="135"/>
        <end position="155"/>
    </location>
</feature>
<feature type="transmembrane region" description="Helical" evidence="8">
    <location>
        <begin position="297"/>
        <end position="318"/>
    </location>
</feature>
<dbReference type="VEuPathDB" id="FungiDB:ATCC64974_56320"/>
<dbReference type="VEuPathDB" id="FungiDB:M747DRAFT_296052"/>
<feature type="transmembrane region" description="Helical" evidence="8">
    <location>
        <begin position="103"/>
        <end position="123"/>
    </location>
</feature>
<feature type="chain" id="PRO_5015076161" description="Major facilitator superfamily (MFS) profile domain-containing protein" evidence="9">
    <location>
        <begin position="17"/>
        <end position="498"/>
    </location>
</feature>
<dbReference type="VEuPathDB" id="FungiDB:An02g07850"/>
<evidence type="ECO:0000259" key="10">
    <source>
        <dbReference type="PROSITE" id="PS50850"/>
    </source>
</evidence>
<evidence type="ECO:0000256" key="7">
    <source>
        <dbReference type="RuleBase" id="RU003346"/>
    </source>
</evidence>
<evidence type="ECO:0000256" key="1">
    <source>
        <dbReference type="ARBA" id="ARBA00004141"/>
    </source>
</evidence>
<feature type="transmembrane region" description="Helical" evidence="8">
    <location>
        <begin position="363"/>
        <end position="385"/>
    </location>
</feature>
<feature type="transmembrane region" description="Helical" evidence="8">
    <location>
        <begin position="325"/>
        <end position="343"/>
    </location>
</feature>
<comment type="subcellular location">
    <subcellularLocation>
        <location evidence="1">Membrane</location>
        <topology evidence="1">Multi-pass membrane protein</topology>
    </subcellularLocation>
</comment>
<dbReference type="NCBIfam" id="TIGR00879">
    <property type="entry name" value="SP"/>
    <property type="match status" value="1"/>
</dbReference>
<evidence type="ECO:0000256" key="5">
    <source>
        <dbReference type="ARBA" id="ARBA00022989"/>
    </source>
</evidence>
<evidence type="ECO:0000256" key="8">
    <source>
        <dbReference type="SAM" id="Phobius"/>
    </source>
</evidence>
<dbReference type="KEGG" id="ang:An02g07850"/>
<dbReference type="GeneID" id="4979274"/>
<reference evidence="13" key="3">
    <citation type="submission" date="2025-02" db="EMBL/GenBank/DDBJ databases">
        <authorList>
            <consortium name="NCBI Genome Project"/>
        </authorList>
    </citation>
    <scope>NUCLEOTIDE SEQUENCE</scope>
</reference>
<evidence type="ECO:0000313" key="13">
    <source>
        <dbReference type="RefSeq" id="XP_059600027.1"/>
    </source>
</evidence>
<dbReference type="RefSeq" id="XP_059600027.1">
    <property type="nucleotide sequence ID" value="XM_059746430.1"/>
</dbReference>
<keyword evidence="3 7" id="KW-0813">Transport</keyword>